<evidence type="ECO:0000256" key="5">
    <source>
        <dbReference type="SAM" id="Coils"/>
    </source>
</evidence>
<dbReference type="InterPro" id="IPR051202">
    <property type="entry name" value="Peptidase_C40"/>
</dbReference>
<feature type="signal peptide" evidence="7">
    <location>
        <begin position="1"/>
        <end position="22"/>
    </location>
</feature>
<dbReference type="SUPFAM" id="SSF52266">
    <property type="entry name" value="SGNH hydrolase"/>
    <property type="match status" value="1"/>
</dbReference>
<keyword evidence="3 9" id="KW-0378">Hydrolase</keyword>
<organism evidence="9 10">
    <name type="scientific">Blautia obeum</name>
    <dbReference type="NCBI Taxonomy" id="40520"/>
    <lineage>
        <taxon>Bacteria</taxon>
        <taxon>Bacillati</taxon>
        <taxon>Bacillota</taxon>
        <taxon>Clostridia</taxon>
        <taxon>Lachnospirales</taxon>
        <taxon>Lachnospiraceae</taxon>
        <taxon>Blautia</taxon>
    </lineage>
</organism>
<dbReference type="AlphaFoldDB" id="A0A174PGY5"/>
<dbReference type="GO" id="GO:0008234">
    <property type="term" value="F:cysteine-type peptidase activity"/>
    <property type="evidence" value="ECO:0007669"/>
    <property type="project" value="UniProtKB-KW"/>
</dbReference>
<evidence type="ECO:0000256" key="2">
    <source>
        <dbReference type="ARBA" id="ARBA00022670"/>
    </source>
</evidence>
<dbReference type="RefSeq" id="WP_055059171.1">
    <property type="nucleotide sequence ID" value="NZ_CZBP01000001.1"/>
</dbReference>
<dbReference type="PANTHER" id="PTHR47053:SF5">
    <property type="entry name" value="BIFUNCTIONAL MURAMIDASE_DL-ENDOPEPTIDASE CWLT"/>
    <property type="match status" value="1"/>
</dbReference>
<evidence type="ECO:0000256" key="6">
    <source>
        <dbReference type="SAM" id="MobiDB-lite"/>
    </source>
</evidence>
<feature type="compositionally biased region" description="Basic and acidic residues" evidence="6">
    <location>
        <begin position="53"/>
        <end position="71"/>
    </location>
</feature>
<dbReference type="Gene3D" id="3.40.50.1110">
    <property type="entry name" value="SGNH hydrolase"/>
    <property type="match status" value="1"/>
</dbReference>
<evidence type="ECO:0000256" key="3">
    <source>
        <dbReference type="ARBA" id="ARBA00022801"/>
    </source>
</evidence>
<keyword evidence="4" id="KW-0788">Thiol protease</keyword>
<dbReference type="Pfam" id="PF00877">
    <property type="entry name" value="NLPC_P60"/>
    <property type="match status" value="1"/>
</dbReference>
<keyword evidence="7" id="KW-0732">Signal</keyword>
<keyword evidence="2" id="KW-0645">Protease</keyword>
<accession>A0A174PGY5</accession>
<comment type="similarity">
    <text evidence="1">Belongs to the peptidase C40 family.</text>
</comment>
<dbReference type="GO" id="GO:0006508">
    <property type="term" value="P:proteolysis"/>
    <property type="evidence" value="ECO:0007669"/>
    <property type="project" value="UniProtKB-KW"/>
</dbReference>
<reference evidence="9 10" key="1">
    <citation type="submission" date="2015-09" db="EMBL/GenBank/DDBJ databases">
        <authorList>
            <consortium name="Pathogen Informatics"/>
        </authorList>
    </citation>
    <scope>NUCLEOTIDE SEQUENCE [LARGE SCALE GENOMIC DNA]</scope>
    <source>
        <strain evidence="9 10">2789STDY5834957</strain>
    </source>
</reference>
<name>A0A174PGY5_9FIRM</name>
<feature type="domain" description="NlpC/P60" evidence="8">
    <location>
        <begin position="534"/>
        <end position="661"/>
    </location>
</feature>
<dbReference type="InterPro" id="IPR036514">
    <property type="entry name" value="SGNH_hydro_sf"/>
</dbReference>
<evidence type="ECO:0000313" key="9">
    <source>
        <dbReference type="EMBL" id="CUP60272.1"/>
    </source>
</evidence>
<evidence type="ECO:0000256" key="1">
    <source>
        <dbReference type="ARBA" id="ARBA00007074"/>
    </source>
</evidence>
<proteinExistence type="inferred from homology"/>
<sequence length="672" mass="74319">MKKKHVLILFTVLALSVTSVMKLVPVSKVAASSILGGNNESILDKLTPTPEPGKSDKNEKDDSNVLGEKDSLSTNMTDSLTDLMNNLLSRVGDEEYSLLTKVLSQTDDDLIEDDSDTDDGDKDKEEKASISRVVYIGDSRTEGLRDVNSDSKNTFICLSSMGYDWMMSTAFPQAESYASSGTAFVILMGVNDLYHQNSYISAINQKAAEWKKKGAVVYFASVGPVQNDPYTSNSEIESFNRALKNGLSSDVGYIDLYGELNKSGYQTVDGTHYTNAVSKNIISFIGQQVALGGSGNSDPYATDGNKVWWCRNNKEMALLEYKVSDWTKFSGLDVNLRADTKIEAKLSDEIKKYEEELEAAAKEYGFEAYVELFKALAEQRHYDGKKGDIFNMSKTSLNPDPKKTLSRADSIKIAAELFADCIDAYSKMGEPHMPPQPTDTEALKSILQAFEFESDGFVDYCEGKYTLEKAEEYAKKKSGNTKRTDEAEIQQKGPWDFKDQKYPDKVLQFYFVQVSQTGGGGSFGFSLPSEALSDKEFMNMYNEISKYVQGNYPYVFGGSSPETSFDCSGFVCWVINHCGNGWNVDRTTANGLLSYCAEVKKEDAKPGDLIFFQGTYAEPGASHVGIVVGNNHFAHFGNPGKISDYTESYWVEHFLAIGRLNMKSATSAKSSD</sequence>
<feature type="coiled-coil region" evidence="5">
    <location>
        <begin position="336"/>
        <end position="363"/>
    </location>
</feature>
<dbReference type="PROSITE" id="PS51935">
    <property type="entry name" value="NLPC_P60"/>
    <property type="match status" value="1"/>
</dbReference>
<dbReference type="PANTHER" id="PTHR47053">
    <property type="entry name" value="MUREIN DD-ENDOPEPTIDASE MEPH-RELATED"/>
    <property type="match status" value="1"/>
</dbReference>
<gene>
    <name evidence="9" type="primary">lytE</name>
    <name evidence="9" type="ORF">ERS852569_00133</name>
</gene>
<feature type="region of interest" description="Disordered" evidence="6">
    <location>
        <begin position="40"/>
        <end position="73"/>
    </location>
</feature>
<evidence type="ECO:0000256" key="7">
    <source>
        <dbReference type="SAM" id="SignalP"/>
    </source>
</evidence>
<dbReference type="CDD" id="cd00229">
    <property type="entry name" value="SGNH_hydrolase"/>
    <property type="match status" value="1"/>
</dbReference>
<dbReference type="Pfam" id="PF13702">
    <property type="entry name" value="Lysozyme_like"/>
    <property type="match status" value="1"/>
</dbReference>
<dbReference type="SUPFAM" id="SSF54001">
    <property type="entry name" value="Cysteine proteinases"/>
    <property type="match status" value="1"/>
</dbReference>
<dbReference type="EC" id="3.4.-.-" evidence="9"/>
<dbReference type="InterPro" id="IPR038765">
    <property type="entry name" value="Papain-like_cys_pep_sf"/>
</dbReference>
<dbReference type="Gene3D" id="1.10.530.10">
    <property type="match status" value="1"/>
</dbReference>
<feature type="chain" id="PRO_5038356797" evidence="7">
    <location>
        <begin position="23"/>
        <end position="672"/>
    </location>
</feature>
<dbReference type="InterPro" id="IPR047194">
    <property type="entry name" value="CwlT-like_lysozyme"/>
</dbReference>
<dbReference type="Gene3D" id="3.90.1720.10">
    <property type="entry name" value="endopeptidase domain like (from Nostoc punctiforme)"/>
    <property type="match status" value="1"/>
</dbReference>
<dbReference type="InterPro" id="IPR000064">
    <property type="entry name" value="NLP_P60_dom"/>
</dbReference>
<dbReference type="Proteomes" id="UP000095762">
    <property type="component" value="Unassembled WGS sequence"/>
</dbReference>
<evidence type="ECO:0000313" key="10">
    <source>
        <dbReference type="Proteomes" id="UP000095762"/>
    </source>
</evidence>
<protein>
    <submittedName>
        <fullName evidence="9">Probable peptidoglycan endopeptidase LytE</fullName>
        <ecNumber evidence="9">3.4.-.-</ecNumber>
    </submittedName>
</protein>
<dbReference type="EMBL" id="CZBP01000001">
    <property type="protein sequence ID" value="CUP60272.1"/>
    <property type="molecule type" value="Genomic_DNA"/>
</dbReference>
<evidence type="ECO:0000256" key="4">
    <source>
        <dbReference type="ARBA" id="ARBA00022807"/>
    </source>
</evidence>
<keyword evidence="5" id="KW-0175">Coiled coil</keyword>
<evidence type="ECO:0000259" key="8">
    <source>
        <dbReference type="PROSITE" id="PS51935"/>
    </source>
</evidence>